<dbReference type="VEuPathDB" id="TriTrypDB:Lsey_1025_0010"/>
<reference evidence="1 2" key="1">
    <citation type="journal article" date="2015" name="PLoS Pathog.">
        <title>Leptomonas seymouri: Adaptations to the Dixenous Life Cycle Analyzed by Genome Sequencing, Transcriptome Profiling and Co-infection with Leishmania donovani.</title>
        <authorList>
            <person name="Kraeva N."/>
            <person name="Butenko A."/>
            <person name="Hlavacova J."/>
            <person name="Kostygov A."/>
            <person name="Myskova J."/>
            <person name="Grybchuk D."/>
            <person name="Lestinova T."/>
            <person name="Votypka J."/>
            <person name="Volf P."/>
            <person name="Opperdoes F."/>
            <person name="Flegontov P."/>
            <person name="Lukes J."/>
            <person name="Yurchenko V."/>
        </authorList>
    </citation>
    <scope>NUCLEOTIDE SEQUENCE [LARGE SCALE GENOMIC DNA]</scope>
    <source>
        <strain evidence="1 2">ATCC 30220</strain>
    </source>
</reference>
<dbReference type="EMBL" id="LJSK01001021">
    <property type="protein sequence ID" value="KPI82436.1"/>
    <property type="molecule type" value="Genomic_DNA"/>
</dbReference>
<gene>
    <name evidence="1" type="ORF">ABL78_8554</name>
</gene>
<keyword evidence="2" id="KW-1185">Reference proteome</keyword>
<dbReference type="SUPFAM" id="SSF57184">
    <property type="entry name" value="Growth factor receptor domain"/>
    <property type="match status" value="1"/>
</dbReference>
<sequence>MYCASGYYVLNGQCAPASTCYVANCAQCMLRDGTKCSTCRNGYLLSSTYTCLSQHINVNGATAPHSPWVAAAVLLASAITYLV</sequence>
<evidence type="ECO:0000313" key="2">
    <source>
        <dbReference type="Proteomes" id="UP000038009"/>
    </source>
</evidence>
<evidence type="ECO:0000313" key="1">
    <source>
        <dbReference type="EMBL" id="KPI82436.1"/>
    </source>
</evidence>
<dbReference type="InterPro" id="IPR009030">
    <property type="entry name" value="Growth_fac_rcpt_cys_sf"/>
</dbReference>
<accession>A0A0N0P219</accession>
<dbReference type="AlphaFoldDB" id="A0A0N0P219"/>
<proteinExistence type="predicted"/>
<organism evidence="1 2">
    <name type="scientific">Leptomonas seymouri</name>
    <dbReference type="NCBI Taxonomy" id="5684"/>
    <lineage>
        <taxon>Eukaryota</taxon>
        <taxon>Discoba</taxon>
        <taxon>Euglenozoa</taxon>
        <taxon>Kinetoplastea</taxon>
        <taxon>Metakinetoplastina</taxon>
        <taxon>Trypanosomatida</taxon>
        <taxon>Trypanosomatidae</taxon>
        <taxon>Leishmaniinae</taxon>
        <taxon>Leptomonas</taxon>
    </lineage>
</organism>
<dbReference type="OrthoDB" id="258158at2759"/>
<comment type="caution">
    <text evidence="1">The sequence shown here is derived from an EMBL/GenBank/DDBJ whole genome shotgun (WGS) entry which is preliminary data.</text>
</comment>
<protein>
    <submittedName>
        <fullName evidence="1">Surface antigen-like protein</fullName>
    </submittedName>
</protein>
<dbReference type="Proteomes" id="UP000038009">
    <property type="component" value="Unassembled WGS sequence"/>
</dbReference>
<name>A0A0N0P219_LEPSE</name>